<feature type="transmembrane region" description="Helical" evidence="1">
    <location>
        <begin position="158"/>
        <end position="176"/>
    </location>
</feature>
<keyword evidence="1" id="KW-1133">Transmembrane helix</keyword>
<gene>
    <name evidence="3" type="ORF">L210DRAFT_2877038</name>
</gene>
<reference evidence="3" key="2">
    <citation type="journal article" date="2020" name="Nat. Commun.">
        <title>Large-scale genome sequencing of mycorrhizal fungi provides insights into the early evolution of symbiotic traits.</title>
        <authorList>
            <person name="Miyauchi S."/>
            <person name="Kiss E."/>
            <person name="Kuo A."/>
            <person name="Drula E."/>
            <person name="Kohler A."/>
            <person name="Sanchez-Garcia M."/>
            <person name="Morin E."/>
            <person name="Andreopoulos B."/>
            <person name="Barry K.W."/>
            <person name="Bonito G."/>
            <person name="Buee M."/>
            <person name="Carver A."/>
            <person name="Chen C."/>
            <person name="Cichocki N."/>
            <person name="Clum A."/>
            <person name="Culley D."/>
            <person name="Crous P.W."/>
            <person name="Fauchery L."/>
            <person name="Girlanda M."/>
            <person name="Hayes R.D."/>
            <person name="Keri Z."/>
            <person name="LaButti K."/>
            <person name="Lipzen A."/>
            <person name="Lombard V."/>
            <person name="Magnuson J."/>
            <person name="Maillard F."/>
            <person name="Murat C."/>
            <person name="Nolan M."/>
            <person name="Ohm R.A."/>
            <person name="Pangilinan J."/>
            <person name="Pereira M.F."/>
            <person name="Perotto S."/>
            <person name="Peter M."/>
            <person name="Pfister S."/>
            <person name="Riley R."/>
            <person name="Sitrit Y."/>
            <person name="Stielow J.B."/>
            <person name="Szollosi G."/>
            <person name="Zifcakova L."/>
            <person name="Stursova M."/>
            <person name="Spatafora J.W."/>
            <person name="Tedersoo L."/>
            <person name="Vaario L.M."/>
            <person name="Yamada A."/>
            <person name="Yan M."/>
            <person name="Wang P."/>
            <person name="Xu J."/>
            <person name="Bruns T."/>
            <person name="Baldrian P."/>
            <person name="Vilgalys R."/>
            <person name="Dunand C."/>
            <person name="Henrissat B."/>
            <person name="Grigoriev I.V."/>
            <person name="Hibbett D."/>
            <person name="Nagy L.G."/>
            <person name="Martin F.M."/>
        </authorList>
    </citation>
    <scope>NUCLEOTIDE SEQUENCE</scope>
    <source>
        <strain evidence="3">BED1</strain>
    </source>
</reference>
<proteinExistence type="predicted"/>
<dbReference type="Pfam" id="PF20151">
    <property type="entry name" value="DUF6533"/>
    <property type="match status" value="1"/>
</dbReference>
<organism evidence="3 4">
    <name type="scientific">Boletus edulis BED1</name>
    <dbReference type="NCBI Taxonomy" id="1328754"/>
    <lineage>
        <taxon>Eukaryota</taxon>
        <taxon>Fungi</taxon>
        <taxon>Dikarya</taxon>
        <taxon>Basidiomycota</taxon>
        <taxon>Agaricomycotina</taxon>
        <taxon>Agaricomycetes</taxon>
        <taxon>Agaricomycetidae</taxon>
        <taxon>Boletales</taxon>
        <taxon>Boletineae</taxon>
        <taxon>Boletaceae</taxon>
        <taxon>Boletoideae</taxon>
        <taxon>Boletus</taxon>
    </lineage>
</organism>
<evidence type="ECO:0000259" key="2">
    <source>
        <dbReference type="Pfam" id="PF20151"/>
    </source>
</evidence>
<feature type="transmembrane region" description="Helical" evidence="1">
    <location>
        <begin position="50"/>
        <end position="71"/>
    </location>
</feature>
<accession>A0AAD4BJP9</accession>
<feature type="transmembrane region" description="Helical" evidence="1">
    <location>
        <begin position="114"/>
        <end position="138"/>
    </location>
</feature>
<feature type="domain" description="DUF6533" evidence="2">
    <location>
        <begin position="16"/>
        <end position="61"/>
    </location>
</feature>
<keyword evidence="1" id="KW-0812">Transmembrane</keyword>
<dbReference type="AlphaFoldDB" id="A0AAD4BJP9"/>
<keyword evidence="1" id="KW-0472">Membrane</keyword>
<evidence type="ECO:0000313" key="3">
    <source>
        <dbReference type="EMBL" id="KAF8431933.1"/>
    </source>
</evidence>
<comment type="caution">
    <text evidence="3">The sequence shown here is derived from an EMBL/GenBank/DDBJ whole genome shotgun (WGS) entry which is preliminary data.</text>
</comment>
<keyword evidence="4" id="KW-1185">Reference proteome</keyword>
<feature type="transmembrane region" description="Helical" evidence="1">
    <location>
        <begin position="86"/>
        <end position="107"/>
    </location>
</feature>
<reference evidence="3" key="1">
    <citation type="submission" date="2019-10" db="EMBL/GenBank/DDBJ databases">
        <authorList>
            <consortium name="DOE Joint Genome Institute"/>
            <person name="Kuo A."/>
            <person name="Miyauchi S."/>
            <person name="Kiss E."/>
            <person name="Drula E."/>
            <person name="Kohler A."/>
            <person name="Sanchez-Garcia M."/>
            <person name="Andreopoulos B."/>
            <person name="Barry K.W."/>
            <person name="Bonito G."/>
            <person name="Buee M."/>
            <person name="Carver A."/>
            <person name="Chen C."/>
            <person name="Cichocki N."/>
            <person name="Clum A."/>
            <person name="Culley D."/>
            <person name="Crous P.W."/>
            <person name="Fauchery L."/>
            <person name="Girlanda M."/>
            <person name="Hayes R."/>
            <person name="Keri Z."/>
            <person name="LaButti K."/>
            <person name="Lipzen A."/>
            <person name="Lombard V."/>
            <person name="Magnuson J."/>
            <person name="Maillard F."/>
            <person name="Morin E."/>
            <person name="Murat C."/>
            <person name="Nolan M."/>
            <person name="Ohm R."/>
            <person name="Pangilinan J."/>
            <person name="Pereira M."/>
            <person name="Perotto S."/>
            <person name="Peter M."/>
            <person name="Riley R."/>
            <person name="Sitrit Y."/>
            <person name="Stielow B."/>
            <person name="Szollosi G."/>
            <person name="Zifcakova L."/>
            <person name="Stursova M."/>
            <person name="Spatafora J.W."/>
            <person name="Tedersoo L."/>
            <person name="Vaario L.-M."/>
            <person name="Yamada A."/>
            <person name="Yan M."/>
            <person name="Wang P."/>
            <person name="Xu J."/>
            <person name="Bruns T."/>
            <person name="Baldrian P."/>
            <person name="Vilgalys R."/>
            <person name="Henrissat B."/>
            <person name="Grigoriev I.V."/>
            <person name="Hibbett D."/>
            <person name="Nagy L.G."/>
            <person name="Martin F.M."/>
        </authorList>
    </citation>
    <scope>NUCLEOTIDE SEQUENCE</scope>
    <source>
        <strain evidence="3">BED1</strain>
    </source>
</reference>
<dbReference type="Proteomes" id="UP001194468">
    <property type="component" value="Unassembled WGS sequence"/>
</dbReference>
<protein>
    <recommendedName>
        <fullName evidence="2">DUF6533 domain-containing protein</fullName>
    </recommendedName>
</protein>
<dbReference type="InterPro" id="IPR045340">
    <property type="entry name" value="DUF6533"/>
</dbReference>
<sequence length="307" mass="33859">MSLTVSEVAGLQTSKYFNVGGMAILAYDYVITLEDEARWVWGRKWDVTRFVFTVSRYLPFVGVGLTGYAAFRTASQPCPPSLEENIIHILGIIAAEVLLLLRTYAFWQGDKRVLYGLVAYACVTIGAAVATNVTPTHLLPEGNPIPGCLLVSGRNSTFVYLFLLIFEIVILCLTAYKRFHSYRDVSSAIVYATYRDSMFYIACIIFVTFANVILDGIFPTQFSNLLDIPQITLHSVLASRILFNLRKSSVDPRERGTTNSAPLCPFVYLTPGSESTGSGGPSGSTNTHLDVDIDRSGFECRCDPIVV</sequence>
<dbReference type="EMBL" id="WHUW01000045">
    <property type="protein sequence ID" value="KAF8431933.1"/>
    <property type="molecule type" value="Genomic_DNA"/>
</dbReference>
<evidence type="ECO:0000256" key="1">
    <source>
        <dbReference type="SAM" id="Phobius"/>
    </source>
</evidence>
<name>A0AAD4BJP9_BOLED</name>
<feature type="transmembrane region" description="Helical" evidence="1">
    <location>
        <begin position="197"/>
        <end position="218"/>
    </location>
</feature>
<evidence type="ECO:0000313" key="4">
    <source>
        <dbReference type="Proteomes" id="UP001194468"/>
    </source>
</evidence>